<keyword evidence="2" id="KW-1185">Reference proteome</keyword>
<evidence type="ECO:0000313" key="2">
    <source>
        <dbReference type="Proteomes" id="UP000029121"/>
    </source>
</evidence>
<name>R0G6K9_9BRAS</name>
<organism evidence="1 2">
    <name type="scientific">Capsella rubella</name>
    <dbReference type="NCBI Taxonomy" id="81985"/>
    <lineage>
        <taxon>Eukaryota</taxon>
        <taxon>Viridiplantae</taxon>
        <taxon>Streptophyta</taxon>
        <taxon>Embryophyta</taxon>
        <taxon>Tracheophyta</taxon>
        <taxon>Spermatophyta</taxon>
        <taxon>Magnoliopsida</taxon>
        <taxon>eudicotyledons</taxon>
        <taxon>Gunneridae</taxon>
        <taxon>Pentapetalae</taxon>
        <taxon>rosids</taxon>
        <taxon>malvids</taxon>
        <taxon>Brassicales</taxon>
        <taxon>Brassicaceae</taxon>
        <taxon>Camelineae</taxon>
        <taxon>Capsella</taxon>
    </lineage>
</organism>
<feature type="non-terminal residue" evidence="1">
    <location>
        <position position="1"/>
    </location>
</feature>
<accession>R0G6K9</accession>
<sequence length="9" mass="1180">MLIFYSLFF</sequence>
<gene>
    <name evidence="1" type="ORF">CARUB_v100039531mg</name>
</gene>
<proteinExistence type="predicted"/>
<dbReference type="Proteomes" id="UP000029121">
    <property type="component" value="Unassembled WGS sequence"/>
</dbReference>
<protein>
    <submittedName>
        <fullName evidence="1">Uncharacterized protein</fullName>
    </submittedName>
</protein>
<evidence type="ECO:0000313" key="1">
    <source>
        <dbReference type="EMBL" id="EOA12129.1"/>
    </source>
</evidence>
<reference evidence="2" key="1">
    <citation type="journal article" date="2013" name="Nat. Genet.">
        <title>The Capsella rubella genome and the genomic consequences of rapid mating system evolution.</title>
        <authorList>
            <person name="Slotte T."/>
            <person name="Hazzouri K.M."/>
            <person name="Agren J.A."/>
            <person name="Koenig D."/>
            <person name="Maumus F."/>
            <person name="Guo Y.L."/>
            <person name="Steige K."/>
            <person name="Platts A.E."/>
            <person name="Escobar J.S."/>
            <person name="Newman L.K."/>
            <person name="Wang W."/>
            <person name="Mandakova T."/>
            <person name="Vello E."/>
            <person name="Smith L.M."/>
            <person name="Henz S.R."/>
            <person name="Steffen J."/>
            <person name="Takuno S."/>
            <person name="Brandvain Y."/>
            <person name="Coop G."/>
            <person name="Andolfatto P."/>
            <person name="Hu T.T."/>
            <person name="Blanchette M."/>
            <person name="Clark R.M."/>
            <person name="Quesneville H."/>
            <person name="Nordborg M."/>
            <person name="Gaut B.S."/>
            <person name="Lysak M.A."/>
            <person name="Jenkins J."/>
            <person name="Grimwood J."/>
            <person name="Chapman J."/>
            <person name="Prochnik S."/>
            <person name="Shu S."/>
            <person name="Rokhsar D."/>
            <person name="Schmutz J."/>
            <person name="Weigel D."/>
            <person name="Wright S.I."/>
        </authorList>
    </citation>
    <scope>NUCLEOTIDE SEQUENCE [LARGE SCALE GENOMIC DNA]</scope>
    <source>
        <strain evidence="2">cv. Monte Gargano</strain>
    </source>
</reference>
<dbReference type="EMBL" id="KB870848">
    <property type="protein sequence ID" value="EOA12129.1"/>
    <property type="molecule type" value="Genomic_DNA"/>
</dbReference>